<organism evidence="1 2">
    <name type="scientific">Paramagnetospirillum marisnigri</name>
    <dbReference type="NCBI Taxonomy" id="1285242"/>
    <lineage>
        <taxon>Bacteria</taxon>
        <taxon>Pseudomonadati</taxon>
        <taxon>Pseudomonadota</taxon>
        <taxon>Alphaproteobacteria</taxon>
        <taxon>Rhodospirillales</taxon>
        <taxon>Magnetospirillaceae</taxon>
        <taxon>Paramagnetospirillum</taxon>
    </lineage>
</organism>
<evidence type="ECO:0008006" key="3">
    <source>
        <dbReference type="Google" id="ProtNLM"/>
    </source>
</evidence>
<dbReference type="Gene3D" id="2.30.30.40">
    <property type="entry name" value="SH3 Domains"/>
    <property type="match status" value="1"/>
</dbReference>
<dbReference type="AlphaFoldDB" id="A0A178MZQ9"/>
<comment type="caution">
    <text evidence="1">The sequence shown here is derived from an EMBL/GenBank/DDBJ whole genome shotgun (WGS) entry which is preliminary data.</text>
</comment>
<dbReference type="Proteomes" id="UP000078428">
    <property type="component" value="Unassembled WGS sequence"/>
</dbReference>
<dbReference type="EMBL" id="LWQT01000020">
    <property type="protein sequence ID" value="OAN55284.1"/>
    <property type="molecule type" value="Genomic_DNA"/>
</dbReference>
<evidence type="ECO:0000313" key="1">
    <source>
        <dbReference type="EMBL" id="OAN55284.1"/>
    </source>
</evidence>
<keyword evidence="2" id="KW-1185">Reference proteome</keyword>
<accession>A0A178MZQ9</accession>
<evidence type="ECO:0000313" key="2">
    <source>
        <dbReference type="Proteomes" id="UP000078428"/>
    </source>
</evidence>
<gene>
    <name evidence="1" type="ORF">A6A04_11555</name>
</gene>
<sequence>MNRHRPAAAIGHQEVGYVGSNTTVGIVVFDPHRLAEALEEAQSMAFEKACDLPQAHLYKVKRPMPVKADQRMKSETLAVLSPGEVVSLAERAGKWVSVEYFNQLTGTARQGWVLKKYMCRID</sequence>
<reference evidence="1 2" key="1">
    <citation type="submission" date="2016-04" db="EMBL/GenBank/DDBJ databases">
        <title>Draft genome sequence of freshwater magnetotactic bacteria Magnetospirillum marisnigri SP-1 and Magnetospirillum moscoviense BB-1.</title>
        <authorList>
            <person name="Koziaeva V."/>
            <person name="Dziuba M.V."/>
            <person name="Ivanov T.M."/>
            <person name="Kuznetsov B."/>
            <person name="Grouzdev D.S."/>
        </authorList>
    </citation>
    <scope>NUCLEOTIDE SEQUENCE [LARGE SCALE GENOMIC DNA]</scope>
    <source>
        <strain evidence="1 2">SP-1</strain>
    </source>
</reference>
<dbReference type="STRING" id="1285242.A6A04_11555"/>
<proteinExistence type="predicted"/>
<protein>
    <recommendedName>
        <fullName evidence="3">SH3b domain-containing protein</fullName>
    </recommendedName>
</protein>
<name>A0A178MZQ9_9PROT</name>